<keyword evidence="7 13" id="KW-0418">Kinase</keyword>
<evidence type="ECO:0000256" key="1">
    <source>
        <dbReference type="ARBA" id="ARBA00000085"/>
    </source>
</evidence>
<evidence type="ECO:0000256" key="3">
    <source>
        <dbReference type="ARBA" id="ARBA00012438"/>
    </source>
</evidence>
<comment type="caution">
    <text evidence="13">The sequence shown here is derived from an EMBL/GenBank/DDBJ whole genome shotgun (WGS) entry which is preliminary data.</text>
</comment>
<evidence type="ECO:0000256" key="10">
    <source>
        <dbReference type="ARBA" id="ARBA00023136"/>
    </source>
</evidence>
<dbReference type="GO" id="GO:0004721">
    <property type="term" value="F:phosphoprotein phosphatase activity"/>
    <property type="evidence" value="ECO:0007669"/>
    <property type="project" value="TreeGrafter"/>
</dbReference>
<feature type="transmembrane region" description="Helical" evidence="11">
    <location>
        <begin position="12"/>
        <end position="31"/>
    </location>
</feature>
<comment type="subcellular location">
    <subcellularLocation>
        <location evidence="2">Cell membrane</location>
        <topology evidence="2">Multi-pass membrane protein</topology>
    </subcellularLocation>
</comment>
<dbReference type="Gene3D" id="3.30.565.10">
    <property type="entry name" value="Histidine kinase-like ATPase, C-terminal domain"/>
    <property type="match status" value="1"/>
</dbReference>
<dbReference type="InterPro" id="IPR003594">
    <property type="entry name" value="HATPase_dom"/>
</dbReference>
<dbReference type="InterPro" id="IPR050351">
    <property type="entry name" value="BphY/WalK/GraS-like"/>
</dbReference>
<proteinExistence type="predicted"/>
<sequence>MRLWDYLNDHKISIGIFVGMVVIVEAILLLFKTAIELHIFLQVVLTGSGIVIVTYNYQRKKQYYQKIKEQLLQLDKKFLLIEMIEQPDFLEGSLFYQWLEQISKSMNDEIFSQVRKNKEFKQYIETWVHEIKLPITSLKLMIYNNKKDYPRALREQVRKIETYVEQVLYYIRSEVPQKDYVIKECCLKDIVDIVIKENKDSLILNQIKILQQVPECFVLTDKKWLSFMIGQIVSNSVKYRRKENPEILFTCVKIEHGLRLCIRDNGIGIALADLPRVFEKCFTGENGHKTAASTGLGLYLCNRMARELGHKITIDSKQNEYTEVRIDFDQDLYLTVAQ</sequence>
<keyword evidence="9" id="KW-0902">Two-component regulatory system</keyword>
<evidence type="ECO:0000256" key="11">
    <source>
        <dbReference type="SAM" id="Phobius"/>
    </source>
</evidence>
<comment type="catalytic activity">
    <reaction evidence="1">
        <text>ATP + protein L-histidine = ADP + protein N-phospho-L-histidine.</text>
        <dbReference type="EC" id="2.7.13.3"/>
    </reaction>
</comment>
<keyword evidence="4" id="KW-1003">Cell membrane</keyword>
<dbReference type="EC" id="2.7.13.3" evidence="3"/>
<gene>
    <name evidence="13" type="ORF">IAC96_12320</name>
</gene>
<organism evidence="13 14">
    <name type="scientific">Candidatus Fimimorpha faecalis</name>
    <dbReference type="NCBI Taxonomy" id="2840824"/>
    <lineage>
        <taxon>Bacteria</taxon>
        <taxon>Bacillati</taxon>
        <taxon>Bacillota</taxon>
        <taxon>Clostridia</taxon>
        <taxon>Eubacteriales</taxon>
        <taxon>Candidatus Fimimorpha</taxon>
    </lineage>
</organism>
<dbReference type="EMBL" id="DVHN01000172">
    <property type="protein sequence ID" value="HIR89721.1"/>
    <property type="molecule type" value="Genomic_DNA"/>
</dbReference>
<evidence type="ECO:0000256" key="9">
    <source>
        <dbReference type="ARBA" id="ARBA00023012"/>
    </source>
</evidence>
<dbReference type="PANTHER" id="PTHR45453">
    <property type="entry name" value="PHOSPHATE REGULON SENSOR PROTEIN PHOR"/>
    <property type="match status" value="1"/>
</dbReference>
<keyword evidence="8 11" id="KW-1133">Transmembrane helix</keyword>
<dbReference type="Proteomes" id="UP000824201">
    <property type="component" value="Unassembled WGS sequence"/>
</dbReference>
<dbReference type="GO" id="GO:0000155">
    <property type="term" value="F:phosphorelay sensor kinase activity"/>
    <property type="evidence" value="ECO:0007669"/>
    <property type="project" value="TreeGrafter"/>
</dbReference>
<evidence type="ECO:0000313" key="13">
    <source>
        <dbReference type="EMBL" id="HIR89721.1"/>
    </source>
</evidence>
<reference evidence="13" key="2">
    <citation type="journal article" date="2021" name="PeerJ">
        <title>Extensive microbial diversity within the chicken gut microbiome revealed by metagenomics and culture.</title>
        <authorList>
            <person name="Gilroy R."/>
            <person name="Ravi A."/>
            <person name="Getino M."/>
            <person name="Pursley I."/>
            <person name="Horton D.L."/>
            <person name="Alikhan N.F."/>
            <person name="Baker D."/>
            <person name="Gharbi K."/>
            <person name="Hall N."/>
            <person name="Watson M."/>
            <person name="Adriaenssens E.M."/>
            <person name="Foster-Nyarko E."/>
            <person name="Jarju S."/>
            <person name="Secka A."/>
            <person name="Antonio M."/>
            <person name="Oren A."/>
            <person name="Chaudhuri R.R."/>
            <person name="La Ragione R."/>
            <person name="Hildebrand F."/>
            <person name="Pallen M.J."/>
        </authorList>
    </citation>
    <scope>NUCLEOTIDE SEQUENCE</scope>
    <source>
        <strain evidence="13">ChiW13-3771</strain>
    </source>
</reference>
<name>A0A9D1EG14_9FIRM</name>
<evidence type="ECO:0000256" key="6">
    <source>
        <dbReference type="ARBA" id="ARBA00022692"/>
    </source>
</evidence>
<dbReference type="AlphaFoldDB" id="A0A9D1EG14"/>
<accession>A0A9D1EG14</accession>
<keyword evidence="5" id="KW-0808">Transferase</keyword>
<dbReference type="GO" id="GO:0005886">
    <property type="term" value="C:plasma membrane"/>
    <property type="evidence" value="ECO:0007669"/>
    <property type="project" value="UniProtKB-SubCell"/>
</dbReference>
<dbReference type="SMART" id="SM00387">
    <property type="entry name" value="HATPase_c"/>
    <property type="match status" value="1"/>
</dbReference>
<evidence type="ECO:0000256" key="7">
    <source>
        <dbReference type="ARBA" id="ARBA00022777"/>
    </source>
</evidence>
<reference evidence="13" key="1">
    <citation type="submission" date="2020-10" db="EMBL/GenBank/DDBJ databases">
        <authorList>
            <person name="Gilroy R."/>
        </authorList>
    </citation>
    <scope>NUCLEOTIDE SEQUENCE</scope>
    <source>
        <strain evidence="13">ChiW13-3771</strain>
    </source>
</reference>
<keyword evidence="10 11" id="KW-0472">Membrane</keyword>
<dbReference type="SUPFAM" id="SSF55874">
    <property type="entry name" value="ATPase domain of HSP90 chaperone/DNA topoisomerase II/histidine kinase"/>
    <property type="match status" value="1"/>
</dbReference>
<evidence type="ECO:0000256" key="5">
    <source>
        <dbReference type="ARBA" id="ARBA00022679"/>
    </source>
</evidence>
<dbReference type="InterPro" id="IPR036890">
    <property type="entry name" value="HATPase_C_sf"/>
</dbReference>
<evidence type="ECO:0000256" key="8">
    <source>
        <dbReference type="ARBA" id="ARBA00022989"/>
    </source>
</evidence>
<evidence type="ECO:0000256" key="4">
    <source>
        <dbReference type="ARBA" id="ARBA00022475"/>
    </source>
</evidence>
<feature type="domain" description="Histidine kinase" evidence="12">
    <location>
        <begin position="126"/>
        <end position="332"/>
    </location>
</feature>
<feature type="transmembrane region" description="Helical" evidence="11">
    <location>
        <begin position="37"/>
        <end position="57"/>
    </location>
</feature>
<dbReference type="PROSITE" id="PS50109">
    <property type="entry name" value="HIS_KIN"/>
    <property type="match status" value="1"/>
</dbReference>
<protein>
    <recommendedName>
        <fullName evidence="3">histidine kinase</fullName>
        <ecNumber evidence="3">2.7.13.3</ecNumber>
    </recommendedName>
</protein>
<evidence type="ECO:0000313" key="14">
    <source>
        <dbReference type="Proteomes" id="UP000824201"/>
    </source>
</evidence>
<dbReference type="InterPro" id="IPR005467">
    <property type="entry name" value="His_kinase_dom"/>
</dbReference>
<evidence type="ECO:0000259" key="12">
    <source>
        <dbReference type="PROSITE" id="PS50109"/>
    </source>
</evidence>
<dbReference type="PANTHER" id="PTHR45453:SF2">
    <property type="entry name" value="HISTIDINE KINASE"/>
    <property type="match status" value="1"/>
</dbReference>
<evidence type="ECO:0000256" key="2">
    <source>
        <dbReference type="ARBA" id="ARBA00004651"/>
    </source>
</evidence>
<dbReference type="Pfam" id="PF02518">
    <property type="entry name" value="HATPase_c"/>
    <property type="match status" value="1"/>
</dbReference>
<dbReference type="GO" id="GO:0016036">
    <property type="term" value="P:cellular response to phosphate starvation"/>
    <property type="evidence" value="ECO:0007669"/>
    <property type="project" value="TreeGrafter"/>
</dbReference>
<keyword evidence="6 11" id="KW-0812">Transmembrane</keyword>